<evidence type="ECO:0000256" key="4">
    <source>
        <dbReference type="ARBA" id="ARBA00022475"/>
    </source>
</evidence>
<keyword evidence="16" id="KW-1185">Reference proteome</keyword>
<dbReference type="GO" id="GO:0006508">
    <property type="term" value="P:proteolysis"/>
    <property type="evidence" value="ECO:0007669"/>
    <property type="project" value="UniProtKB-KW"/>
</dbReference>
<sequence>MFGFNFEEMLLGIPGLIIAMTFHEYAHARAAVSLGDFTPRLMGRLTLDPRAHIDPIGLIMLFLVRFGWAKPVMVNPSNFRQPRRDDILVSVAGPAMNLLLGFIAFYMILFIRSHNIDVSPITYGIIQMIFVYNVNFAIFNMLPIPPLDGSHIVRNLLPPDLAYRYQAIERYSLLIMIVFIATPLLSVVLMPLFRLVYGVYSAIGSALLF</sequence>
<dbReference type="KEGG" id="stim:H1B31_09360"/>
<feature type="transmembrane region" description="Helical" evidence="13">
    <location>
        <begin position="121"/>
        <end position="142"/>
    </location>
</feature>
<dbReference type="RefSeq" id="WP_009440110.1">
    <property type="nucleotide sequence ID" value="NZ_CP060204.1"/>
</dbReference>
<dbReference type="GO" id="GO:0005886">
    <property type="term" value="C:plasma membrane"/>
    <property type="evidence" value="ECO:0007669"/>
    <property type="project" value="UniProtKB-SubCell"/>
</dbReference>
<gene>
    <name evidence="15" type="ORF">H1B31_09360</name>
</gene>
<dbReference type="EMBL" id="CP060204">
    <property type="protein sequence ID" value="QNH54055.1"/>
    <property type="molecule type" value="Genomic_DNA"/>
</dbReference>
<evidence type="ECO:0000256" key="8">
    <source>
        <dbReference type="ARBA" id="ARBA00022801"/>
    </source>
</evidence>
<reference evidence="15 16" key="1">
    <citation type="submission" date="2020-07" db="EMBL/GenBank/DDBJ databases">
        <title>Complete genome and description of Selenomonas timonensis sp. nov., a new bacterium isolated from a gingivitis subject.</title>
        <authorList>
            <person name="Antezack A."/>
        </authorList>
    </citation>
    <scope>NUCLEOTIDE SEQUENCE [LARGE SCALE GENOMIC DNA]</scope>
    <source>
        <strain evidence="15 16">Marseille-Q3039</strain>
    </source>
</reference>
<evidence type="ECO:0000256" key="12">
    <source>
        <dbReference type="ARBA" id="ARBA00023136"/>
    </source>
</evidence>
<feature type="transmembrane region" description="Helical" evidence="13">
    <location>
        <begin position="52"/>
        <end position="68"/>
    </location>
</feature>
<evidence type="ECO:0000256" key="5">
    <source>
        <dbReference type="ARBA" id="ARBA00022670"/>
    </source>
</evidence>
<proteinExistence type="inferred from homology"/>
<evidence type="ECO:0000256" key="9">
    <source>
        <dbReference type="ARBA" id="ARBA00022833"/>
    </source>
</evidence>
<comment type="cofactor">
    <cofactor evidence="1">
        <name>Zn(2+)</name>
        <dbReference type="ChEBI" id="CHEBI:29105"/>
    </cofactor>
</comment>
<dbReference type="AlphaFoldDB" id="A0A7G7VIW2"/>
<feature type="transmembrane region" description="Helical" evidence="13">
    <location>
        <begin position="88"/>
        <end position="109"/>
    </location>
</feature>
<evidence type="ECO:0000313" key="16">
    <source>
        <dbReference type="Proteomes" id="UP000515480"/>
    </source>
</evidence>
<comment type="subcellular location">
    <subcellularLocation>
        <location evidence="2">Cell membrane</location>
        <topology evidence="2">Multi-pass membrane protein</topology>
    </subcellularLocation>
</comment>
<keyword evidence="10 13" id="KW-1133">Transmembrane helix</keyword>
<dbReference type="GO" id="GO:0008237">
    <property type="term" value="F:metallopeptidase activity"/>
    <property type="evidence" value="ECO:0007669"/>
    <property type="project" value="UniProtKB-KW"/>
</dbReference>
<feature type="domain" description="Peptidase M50" evidence="14">
    <location>
        <begin position="125"/>
        <end position="179"/>
    </location>
</feature>
<keyword evidence="11" id="KW-0482">Metalloprotease</keyword>
<evidence type="ECO:0000256" key="6">
    <source>
        <dbReference type="ARBA" id="ARBA00022692"/>
    </source>
</evidence>
<keyword evidence="8" id="KW-0378">Hydrolase</keyword>
<protein>
    <submittedName>
        <fullName evidence="15">Site-2 protease family protein</fullName>
    </submittedName>
</protein>
<keyword evidence="5 15" id="KW-0645">Protease</keyword>
<evidence type="ECO:0000259" key="14">
    <source>
        <dbReference type="Pfam" id="PF02163"/>
    </source>
</evidence>
<keyword evidence="6 13" id="KW-0812">Transmembrane</keyword>
<dbReference type="PANTHER" id="PTHR35864:SF1">
    <property type="entry name" value="ZINC METALLOPROTEASE YWHC-RELATED"/>
    <property type="match status" value="1"/>
</dbReference>
<organism evidence="15 16">
    <name type="scientific">Selenomonas timonae</name>
    <dbReference type="NCBI Taxonomy" id="2754044"/>
    <lineage>
        <taxon>Bacteria</taxon>
        <taxon>Bacillati</taxon>
        <taxon>Bacillota</taxon>
        <taxon>Negativicutes</taxon>
        <taxon>Selenomonadales</taxon>
        <taxon>Selenomonadaceae</taxon>
        <taxon>Selenomonas</taxon>
    </lineage>
</organism>
<name>A0A7G7VIW2_9FIRM</name>
<evidence type="ECO:0000256" key="7">
    <source>
        <dbReference type="ARBA" id="ARBA00022723"/>
    </source>
</evidence>
<keyword evidence="12 13" id="KW-0472">Membrane</keyword>
<keyword evidence="7" id="KW-0479">Metal-binding</keyword>
<evidence type="ECO:0000256" key="10">
    <source>
        <dbReference type="ARBA" id="ARBA00022989"/>
    </source>
</evidence>
<dbReference type="CDD" id="cd06158">
    <property type="entry name" value="S2P-M50_like_1"/>
    <property type="match status" value="1"/>
</dbReference>
<dbReference type="PANTHER" id="PTHR35864">
    <property type="entry name" value="ZINC METALLOPROTEASE MJ0611-RELATED"/>
    <property type="match status" value="1"/>
</dbReference>
<evidence type="ECO:0000256" key="3">
    <source>
        <dbReference type="ARBA" id="ARBA00007931"/>
    </source>
</evidence>
<dbReference type="Pfam" id="PF02163">
    <property type="entry name" value="Peptidase_M50"/>
    <property type="match status" value="1"/>
</dbReference>
<dbReference type="InterPro" id="IPR052348">
    <property type="entry name" value="Metallopeptidase_M50B"/>
</dbReference>
<dbReference type="Proteomes" id="UP000515480">
    <property type="component" value="Chromosome"/>
</dbReference>
<keyword evidence="4" id="KW-1003">Cell membrane</keyword>
<evidence type="ECO:0000256" key="2">
    <source>
        <dbReference type="ARBA" id="ARBA00004651"/>
    </source>
</evidence>
<keyword evidence="9" id="KW-0862">Zinc</keyword>
<evidence type="ECO:0000256" key="1">
    <source>
        <dbReference type="ARBA" id="ARBA00001947"/>
    </source>
</evidence>
<dbReference type="InterPro" id="IPR008915">
    <property type="entry name" value="Peptidase_M50"/>
</dbReference>
<evidence type="ECO:0000256" key="11">
    <source>
        <dbReference type="ARBA" id="ARBA00023049"/>
    </source>
</evidence>
<dbReference type="InterPro" id="IPR044537">
    <property type="entry name" value="Rip2-like"/>
</dbReference>
<accession>A0A7G7VIW2</accession>
<dbReference type="GO" id="GO:0046872">
    <property type="term" value="F:metal ion binding"/>
    <property type="evidence" value="ECO:0007669"/>
    <property type="project" value="UniProtKB-KW"/>
</dbReference>
<comment type="similarity">
    <text evidence="3">Belongs to the peptidase M50B family.</text>
</comment>
<evidence type="ECO:0000256" key="13">
    <source>
        <dbReference type="SAM" id="Phobius"/>
    </source>
</evidence>
<evidence type="ECO:0000313" key="15">
    <source>
        <dbReference type="EMBL" id="QNH54055.1"/>
    </source>
</evidence>
<feature type="transmembrane region" description="Helical" evidence="13">
    <location>
        <begin position="171"/>
        <end position="193"/>
    </location>
</feature>